<evidence type="ECO:0000313" key="2">
    <source>
        <dbReference type="Proteomes" id="UP000273278"/>
    </source>
</evidence>
<dbReference type="GeneID" id="38293605"/>
<dbReference type="Proteomes" id="UP000273278">
    <property type="component" value="Chromosome"/>
</dbReference>
<name>A0A3G3IIJ0_9ARCH</name>
<protein>
    <recommendedName>
        <fullName evidence="3">NadR/Ttd14 AAA domain-containing protein</fullName>
    </recommendedName>
</protein>
<accession>A0A3G3IIJ0</accession>
<evidence type="ECO:0008006" key="3">
    <source>
        <dbReference type="Google" id="ProtNLM"/>
    </source>
</evidence>
<dbReference type="RefSeq" id="WP_048097892.1">
    <property type="nucleotide sequence ID" value="NZ_CP017686.1"/>
</dbReference>
<proteinExistence type="predicted"/>
<sequence>MVILVDRIAVFGISRSGKDYTIEGAVDRLTAAGKRYCHLSMIGTVHDLLKGRKLREMSKMDKLALMDRVHMEMDSISLMCSTIVDEHYCFPGTYGGKVIHTDYTEEKLPFREFYDEDLESTYEIVFDESELKKYRLVVFLDIDPEVVLERFRTSEGCKHNDYIALKDVKNWILFEKSNLRLLCRKYGIPFFTLNDPATTSEDLVRIIQG</sequence>
<organism evidence="1 2">
    <name type="scientific">Methanomethylophilus alvi</name>
    <dbReference type="NCBI Taxonomy" id="1291540"/>
    <lineage>
        <taxon>Archaea</taxon>
        <taxon>Methanobacteriati</taxon>
        <taxon>Thermoplasmatota</taxon>
        <taxon>Thermoplasmata</taxon>
        <taxon>Methanomassiliicoccales</taxon>
        <taxon>Methanomethylophilaceae</taxon>
        <taxon>Methanomethylophilus</taxon>
    </lineage>
</organism>
<dbReference type="SUPFAM" id="SSF52540">
    <property type="entry name" value="P-loop containing nucleoside triphosphate hydrolases"/>
    <property type="match status" value="1"/>
</dbReference>
<dbReference type="InterPro" id="IPR027417">
    <property type="entry name" value="P-loop_NTPase"/>
</dbReference>
<dbReference type="EMBL" id="CP017686">
    <property type="protein sequence ID" value="AYQ55667.1"/>
    <property type="molecule type" value="Genomic_DNA"/>
</dbReference>
<reference evidence="1 2" key="1">
    <citation type="submission" date="2016-10" db="EMBL/GenBank/DDBJ databases">
        <title>Complete genome of the TMA-utilizing, human hosted archaeon Methanomethylophilus alvus Gen. nov, sp. nov., strain Mx-05, derived from a pure culture.</title>
        <authorList>
            <person name="Brugere J.-F."/>
            <person name="Ben Hania W."/>
            <person name="Chaudhary P.P."/>
            <person name="Gaci N."/>
            <person name="Borrel G."/>
            <person name="Cao Van Tuat L."/>
            <person name="Fardeau M.-L."/>
            <person name="Harris H.M.B."/>
            <person name="O'Toole P.W."/>
            <person name="Ollivier B."/>
        </authorList>
    </citation>
    <scope>NUCLEOTIDE SEQUENCE [LARGE SCALE GENOMIC DNA]</scope>
    <source>
        <strain evidence="1 2">Mx-05</strain>
    </source>
</reference>
<gene>
    <name evidence="1" type="ORF">BKD89_07675</name>
</gene>
<dbReference type="AlphaFoldDB" id="A0A3G3IIJ0"/>
<evidence type="ECO:0000313" key="1">
    <source>
        <dbReference type="EMBL" id="AYQ55667.1"/>
    </source>
</evidence>
<dbReference type="Gene3D" id="3.40.50.300">
    <property type="entry name" value="P-loop containing nucleotide triphosphate hydrolases"/>
    <property type="match status" value="1"/>
</dbReference>